<proteinExistence type="predicted"/>
<evidence type="ECO:0000259" key="2">
    <source>
        <dbReference type="Pfam" id="PF24626"/>
    </source>
</evidence>
<dbReference type="GO" id="GO:0003964">
    <property type="term" value="F:RNA-directed DNA polymerase activity"/>
    <property type="evidence" value="ECO:0007669"/>
    <property type="project" value="UniProtKB-KW"/>
</dbReference>
<accession>A0A699IIZ0</accession>
<protein>
    <submittedName>
        <fullName evidence="3">Putative reverse transcriptase domain-containing protein</fullName>
    </submittedName>
</protein>
<keyword evidence="3" id="KW-0548">Nucleotidyltransferase</keyword>
<feature type="domain" description="Tf2-1-like SH3-like" evidence="2">
    <location>
        <begin position="676"/>
        <end position="722"/>
    </location>
</feature>
<dbReference type="Pfam" id="PF24626">
    <property type="entry name" value="SH3_Tf2-1"/>
    <property type="match status" value="1"/>
</dbReference>
<organism evidence="3">
    <name type="scientific">Tanacetum cinerariifolium</name>
    <name type="common">Dalmatian daisy</name>
    <name type="synonym">Chrysanthemum cinerariifolium</name>
    <dbReference type="NCBI Taxonomy" id="118510"/>
    <lineage>
        <taxon>Eukaryota</taxon>
        <taxon>Viridiplantae</taxon>
        <taxon>Streptophyta</taxon>
        <taxon>Embryophyta</taxon>
        <taxon>Tracheophyta</taxon>
        <taxon>Spermatophyta</taxon>
        <taxon>Magnoliopsida</taxon>
        <taxon>eudicotyledons</taxon>
        <taxon>Gunneridae</taxon>
        <taxon>Pentapetalae</taxon>
        <taxon>asterids</taxon>
        <taxon>campanulids</taxon>
        <taxon>Asterales</taxon>
        <taxon>Asteraceae</taxon>
        <taxon>Asteroideae</taxon>
        <taxon>Anthemideae</taxon>
        <taxon>Anthemidinae</taxon>
        <taxon>Tanacetum</taxon>
    </lineage>
</organism>
<dbReference type="EMBL" id="BKCJ010289532">
    <property type="protein sequence ID" value="GEZ52461.1"/>
    <property type="molecule type" value="Genomic_DNA"/>
</dbReference>
<reference evidence="3" key="1">
    <citation type="journal article" date="2019" name="Sci. Rep.">
        <title>Draft genome of Tanacetum cinerariifolium, the natural source of mosquito coil.</title>
        <authorList>
            <person name="Yamashiro T."/>
            <person name="Shiraishi A."/>
            <person name="Satake H."/>
            <person name="Nakayama K."/>
        </authorList>
    </citation>
    <scope>NUCLEOTIDE SEQUENCE</scope>
</reference>
<evidence type="ECO:0000256" key="1">
    <source>
        <dbReference type="SAM" id="Coils"/>
    </source>
</evidence>
<sequence>MTSFDYRLNPLYPIKECSPCGALYTTDYYCSVGILEDKIICDLDKTPDLSQRSPQNCPKCGNPVYGHYCQGCALPRKKFKEDLFASCVENGILQDSFGPTNDNSNCTCKLCGNGAHYGYNCPPKVPIIPDPEPFNNQTIKELPPTVQSFDPKSDLVHNSPNVFSPSLQPLIYSYEFCGNDAYYGQDCSLQVPFTHDLELCYNQDFNFPQNFQTFQQYPYCTRCGGPHETCQCDHLIFDEPHFKNCGGPHMNFQCQPMNQNFYNSNSSGFDQSQPPQFPFIHQHPQEMSIQEMEDLTQQYLDEMKRLINSEYRDEIKIDELKGNFNSMSIEIKKKEKLQQLEQVANLSTYHSKRFNSFCYNDDDDADYNFAITPNEPDNSLSMGDEHPNTIMETESDEFIKSSVDNLVPIPSESEGESECDVPVREEFTTFSNILFDAEYEFDSSDDQSSSDEDVPEKIFSNPLFQEDITPIKIDQLHYNVESDLIESLRTHDSSIIISSKIDSLLDEFAGELALLKSIPPGIDETDCDPEEEIRLIERLFDSLMEEIDLTFTPDYPIPSSIEDDNYDSKRDILILKDLLSNYTLSLPEKESFHFDIPSFSRPPVKPPDEFPYNNSYHTSIKAAPFEALYGHKCRSPICWAEVGDRQLTGPKIIHETTEKIVQIKSRIQAVHDRQKSYTDLNPRYIGPFKISARVGTVAYRLELPEQLSRVYSTFHVSKLKKCMADEPLAIPLDEIQVDNKLNFIEEHVDIMDREVKRLKQSRIPIFKVH</sequence>
<feature type="coiled-coil region" evidence="1">
    <location>
        <begin position="289"/>
        <end position="337"/>
    </location>
</feature>
<dbReference type="PANTHER" id="PTHR46148:SF59">
    <property type="entry name" value="NUCLEOTIDYLTRANSFERASE, RIBONUCLEASE H"/>
    <property type="match status" value="1"/>
</dbReference>
<keyword evidence="1" id="KW-0175">Coiled coil</keyword>
<keyword evidence="3" id="KW-0808">Transferase</keyword>
<gene>
    <name evidence="3" type="ORF">Tci_524434</name>
</gene>
<comment type="caution">
    <text evidence="3">The sequence shown here is derived from an EMBL/GenBank/DDBJ whole genome shotgun (WGS) entry which is preliminary data.</text>
</comment>
<name>A0A699IIZ0_TANCI</name>
<evidence type="ECO:0000313" key="3">
    <source>
        <dbReference type="EMBL" id="GEZ52461.1"/>
    </source>
</evidence>
<dbReference type="AlphaFoldDB" id="A0A699IIZ0"/>
<dbReference type="InterPro" id="IPR056924">
    <property type="entry name" value="SH3_Tf2-1"/>
</dbReference>
<keyword evidence="3" id="KW-0695">RNA-directed DNA polymerase</keyword>
<dbReference type="PANTHER" id="PTHR46148">
    <property type="entry name" value="CHROMO DOMAIN-CONTAINING PROTEIN"/>
    <property type="match status" value="1"/>
</dbReference>